<dbReference type="Pfam" id="PF09661">
    <property type="entry name" value="DUF2398"/>
    <property type="match status" value="1"/>
</dbReference>
<name>A0A2S7MXC0_9BACI</name>
<dbReference type="Proteomes" id="UP000239663">
    <property type="component" value="Unassembled WGS sequence"/>
</dbReference>
<sequence>MSDKEQFRAGVTALLENFWIQKRTHPAEYMNIKRNQKAIQKYFVENFGYRLYAGIDLYKLEKIPYRTEKWMGIQGDTLGFKEPMDYSIFAAILAYLEDKAKDDLFLVSTLVENVKNFFDDQIEVRWENYQHRLSFCRAMKYAQAMDLVECLEGEIDKYKTDGKEEILYRPTMNSKYFMRYFSKPVQEFQNVNEMLEDSWKIPGEEPTARMNLQALNRRLFFSPVVYRHELTDEEKRYLSLQTHRMVENIPENTHFELEVYKNELLLVSKEKNLTGQQHPNLKTISDVVLQFSALLKAKVKELGDEQLPDFEYSIGKEVFEKWIEELQDEFGHGWSKNYREQEPVELAESVLDYLIDWKFADYDKQTYSVILYPPAVRIGGTFPRDYLFQRYFVRRIKEMGFFVEGDHYLSMDLFREIVDTFNKDNKDSKMTVKTSLDAIEKYVLSKDDDFIALDEEKIVTTKGA</sequence>
<organism evidence="1 2">
    <name type="scientific">Pradoshia eiseniae</name>
    <dbReference type="NCBI Taxonomy" id="2064768"/>
    <lineage>
        <taxon>Bacteria</taxon>
        <taxon>Bacillati</taxon>
        <taxon>Bacillota</taxon>
        <taxon>Bacilli</taxon>
        <taxon>Bacillales</taxon>
        <taxon>Bacillaceae</taxon>
        <taxon>Pradoshia</taxon>
    </lineage>
</organism>
<protein>
    <submittedName>
        <fullName evidence="1">TIGR02678 family protein</fullName>
    </submittedName>
</protein>
<comment type="caution">
    <text evidence="1">The sequence shown here is derived from an EMBL/GenBank/DDBJ whole genome shotgun (WGS) entry which is preliminary data.</text>
</comment>
<accession>A0A2S7MXC0</accession>
<evidence type="ECO:0000313" key="1">
    <source>
        <dbReference type="EMBL" id="PQD94419.1"/>
    </source>
</evidence>
<reference evidence="1 2" key="1">
    <citation type="submission" date="2017-12" db="EMBL/GenBank/DDBJ databases">
        <title>Taxonomic description and draft genome of Pradoshia cofamensis Gen. nov., sp. nov., a thermotolerant bacillale isolated from anterior gut of earthworm Eisenia fetida.</title>
        <authorList>
            <person name="Saha T."/>
            <person name="Chakraborty R."/>
        </authorList>
    </citation>
    <scope>NUCLEOTIDE SEQUENCE [LARGE SCALE GENOMIC DNA]</scope>
    <source>
        <strain evidence="1 2">EAG3</strain>
    </source>
</reference>
<evidence type="ECO:0000313" key="2">
    <source>
        <dbReference type="Proteomes" id="UP000239663"/>
    </source>
</evidence>
<dbReference type="EMBL" id="PKOZ01000010">
    <property type="protein sequence ID" value="PQD94419.1"/>
    <property type="molecule type" value="Genomic_DNA"/>
</dbReference>
<dbReference type="InterPro" id="IPR013494">
    <property type="entry name" value="CHP02678"/>
</dbReference>
<proteinExistence type="predicted"/>
<dbReference type="AlphaFoldDB" id="A0A2S7MXC0"/>
<dbReference type="NCBIfam" id="TIGR02678">
    <property type="entry name" value="TIGR02678 family protein"/>
    <property type="match status" value="1"/>
</dbReference>
<gene>
    <name evidence="1" type="ORF">CYL18_14490</name>
</gene>
<dbReference type="OrthoDB" id="1654131at2"/>
<keyword evidence="2" id="KW-1185">Reference proteome</keyword>
<dbReference type="RefSeq" id="WP_104850250.1">
    <property type="nucleotide sequence ID" value="NZ_PKOZ01000010.1"/>
</dbReference>